<reference evidence="2 3" key="1">
    <citation type="submission" date="2018-01" db="EMBL/GenBank/DDBJ databases">
        <title>Deinococcus koreensis sp. nov., a radiation-resistant bacterium isolated from river water.</title>
        <authorList>
            <person name="Choi A."/>
        </authorList>
    </citation>
    <scope>NUCLEOTIDE SEQUENCE [LARGE SCALE GENOMIC DNA]</scope>
    <source>
        <strain evidence="2 3">SJW1-2</strain>
    </source>
</reference>
<evidence type="ECO:0000313" key="3">
    <source>
        <dbReference type="Proteomes" id="UP000236379"/>
    </source>
</evidence>
<evidence type="ECO:0000313" key="2">
    <source>
        <dbReference type="EMBL" id="PNY80012.1"/>
    </source>
</evidence>
<dbReference type="EMBL" id="PPPD01000001">
    <property type="protein sequence ID" value="PNY80012.1"/>
    <property type="molecule type" value="Genomic_DNA"/>
</dbReference>
<keyword evidence="3" id="KW-1185">Reference proteome</keyword>
<dbReference type="Proteomes" id="UP000236379">
    <property type="component" value="Unassembled WGS sequence"/>
</dbReference>
<proteinExistence type="predicted"/>
<name>A0A2K3UTZ4_9DEIO</name>
<gene>
    <name evidence="2" type="ORF">CVO96_00365</name>
</gene>
<dbReference type="AlphaFoldDB" id="A0A2K3UTZ4"/>
<evidence type="ECO:0000256" key="1">
    <source>
        <dbReference type="SAM" id="MobiDB-lite"/>
    </source>
</evidence>
<organism evidence="2 3">
    <name type="scientific">Deinococcus koreensis</name>
    <dbReference type="NCBI Taxonomy" id="2054903"/>
    <lineage>
        <taxon>Bacteria</taxon>
        <taxon>Thermotogati</taxon>
        <taxon>Deinococcota</taxon>
        <taxon>Deinococci</taxon>
        <taxon>Deinococcales</taxon>
        <taxon>Deinococcaceae</taxon>
        <taxon>Deinococcus</taxon>
    </lineage>
</organism>
<feature type="region of interest" description="Disordered" evidence="1">
    <location>
        <begin position="1"/>
        <end position="45"/>
    </location>
</feature>
<accession>A0A2K3UTZ4</accession>
<comment type="caution">
    <text evidence="2">The sequence shown here is derived from an EMBL/GenBank/DDBJ whole genome shotgun (WGS) entry which is preliminary data.</text>
</comment>
<feature type="compositionally biased region" description="Basic and acidic residues" evidence="1">
    <location>
        <begin position="35"/>
        <end position="45"/>
    </location>
</feature>
<dbReference type="RefSeq" id="WP_103309102.1">
    <property type="nucleotide sequence ID" value="NZ_PPPD01000001.1"/>
</dbReference>
<feature type="compositionally biased region" description="Basic residues" evidence="1">
    <location>
        <begin position="16"/>
        <end position="25"/>
    </location>
</feature>
<dbReference type="OrthoDB" id="72640at2"/>
<sequence>MGKDKTRFGYLEKSGRNGKKGKTRVKPPTTPPPTDESRDRGRAEGERVAAVYVRRETVQAVWREVKRDGGESLSELVEDLLLAWLRGRTR</sequence>
<protein>
    <submittedName>
        <fullName evidence="2">Uncharacterized protein</fullName>
    </submittedName>
</protein>